<protein>
    <recommendedName>
        <fullName evidence="6">Large ribosomal subunit protein uL23</fullName>
    </recommendedName>
</protein>
<gene>
    <name evidence="6 8" type="primary">rplW</name>
    <name evidence="8" type="ORF">LuPra_04877</name>
</gene>
<dbReference type="RefSeq" id="WP_110173160.1">
    <property type="nucleotide sequence ID" value="NZ_CP015136.1"/>
</dbReference>
<comment type="function">
    <text evidence="6">One of the early assembly proteins it binds 23S rRNA. One of the proteins that surrounds the polypeptide exit tunnel on the outside of the ribosome. Forms the main docking site for trigger factor binding to the ribosome.</text>
</comment>
<accession>A0A143PTG6</accession>
<evidence type="ECO:0000256" key="2">
    <source>
        <dbReference type="ARBA" id="ARBA00022730"/>
    </source>
</evidence>
<evidence type="ECO:0000256" key="1">
    <source>
        <dbReference type="ARBA" id="ARBA00006700"/>
    </source>
</evidence>
<evidence type="ECO:0000256" key="7">
    <source>
        <dbReference type="RuleBase" id="RU003934"/>
    </source>
</evidence>
<keyword evidence="5 6" id="KW-0687">Ribonucleoprotein</keyword>
<dbReference type="InterPro" id="IPR001014">
    <property type="entry name" value="Ribosomal_uL23_CS"/>
</dbReference>
<evidence type="ECO:0000313" key="8">
    <source>
        <dbReference type="EMBL" id="AMY11626.1"/>
    </source>
</evidence>
<dbReference type="Gene3D" id="3.30.70.330">
    <property type="match status" value="1"/>
</dbReference>
<dbReference type="Proteomes" id="UP000076079">
    <property type="component" value="Chromosome"/>
</dbReference>
<dbReference type="AlphaFoldDB" id="A0A143PTG6"/>
<dbReference type="InterPro" id="IPR013025">
    <property type="entry name" value="Ribosomal_uL23-like"/>
</dbReference>
<keyword evidence="3 6" id="KW-0694">RNA-binding</keyword>
<keyword evidence="4 6" id="KW-0689">Ribosomal protein</keyword>
<dbReference type="HAMAP" id="MF_01369_B">
    <property type="entry name" value="Ribosomal_uL23_B"/>
    <property type="match status" value="1"/>
</dbReference>
<evidence type="ECO:0000256" key="4">
    <source>
        <dbReference type="ARBA" id="ARBA00022980"/>
    </source>
</evidence>
<evidence type="ECO:0000313" key="9">
    <source>
        <dbReference type="Proteomes" id="UP000076079"/>
    </source>
</evidence>
<proteinExistence type="inferred from homology"/>
<keyword evidence="2 6" id="KW-0699">rRNA-binding</keyword>
<dbReference type="PANTHER" id="PTHR11620">
    <property type="entry name" value="60S RIBOSOMAL PROTEIN L23A"/>
    <property type="match status" value="1"/>
</dbReference>
<dbReference type="OrthoDB" id="9793353at2"/>
<dbReference type="NCBIfam" id="NF004363">
    <property type="entry name" value="PRK05738.2-4"/>
    <property type="match status" value="1"/>
</dbReference>
<organism evidence="8 9">
    <name type="scientific">Luteitalea pratensis</name>
    <dbReference type="NCBI Taxonomy" id="1855912"/>
    <lineage>
        <taxon>Bacteria</taxon>
        <taxon>Pseudomonadati</taxon>
        <taxon>Acidobacteriota</taxon>
        <taxon>Vicinamibacteria</taxon>
        <taxon>Vicinamibacterales</taxon>
        <taxon>Vicinamibacteraceae</taxon>
        <taxon>Luteitalea</taxon>
    </lineage>
</organism>
<dbReference type="PROSITE" id="PS00050">
    <property type="entry name" value="RIBOSOMAL_L23"/>
    <property type="match status" value="1"/>
</dbReference>
<evidence type="ECO:0000256" key="3">
    <source>
        <dbReference type="ARBA" id="ARBA00022884"/>
    </source>
</evidence>
<evidence type="ECO:0000256" key="5">
    <source>
        <dbReference type="ARBA" id="ARBA00023274"/>
    </source>
</evidence>
<comment type="similarity">
    <text evidence="1 6 7">Belongs to the universal ribosomal protein uL23 family.</text>
</comment>
<dbReference type="GO" id="GO:1990904">
    <property type="term" value="C:ribonucleoprotein complex"/>
    <property type="evidence" value="ECO:0007669"/>
    <property type="project" value="UniProtKB-KW"/>
</dbReference>
<evidence type="ECO:0000256" key="6">
    <source>
        <dbReference type="HAMAP-Rule" id="MF_01369"/>
    </source>
</evidence>
<dbReference type="NCBIfam" id="NF004366">
    <property type="entry name" value="PRK05738.3-2"/>
    <property type="match status" value="1"/>
</dbReference>
<dbReference type="FunFam" id="3.30.70.330:FF:000001">
    <property type="entry name" value="50S ribosomal protein L23"/>
    <property type="match status" value="1"/>
</dbReference>
<dbReference type="GO" id="GO:0019843">
    <property type="term" value="F:rRNA binding"/>
    <property type="evidence" value="ECO:0007669"/>
    <property type="project" value="UniProtKB-UniRule"/>
</dbReference>
<dbReference type="InterPro" id="IPR012677">
    <property type="entry name" value="Nucleotide-bd_a/b_plait_sf"/>
</dbReference>
<comment type="subunit">
    <text evidence="6">Part of the 50S ribosomal subunit. Contacts protein L29, and trigger factor when it is bound to the ribosome.</text>
</comment>
<keyword evidence="9" id="KW-1185">Reference proteome</keyword>
<dbReference type="SUPFAM" id="SSF54189">
    <property type="entry name" value="Ribosomal proteins S24e, L23 and L15e"/>
    <property type="match status" value="1"/>
</dbReference>
<dbReference type="EMBL" id="CP015136">
    <property type="protein sequence ID" value="AMY11626.1"/>
    <property type="molecule type" value="Genomic_DNA"/>
</dbReference>
<name>A0A143PTG6_LUTPR</name>
<reference evidence="9" key="2">
    <citation type="submission" date="2016-04" db="EMBL/GenBank/DDBJ databases">
        <title>First Complete Genome Sequence of a Subdivision 6 Acidobacterium.</title>
        <authorList>
            <person name="Huang S."/>
            <person name="Vieira S."/>
            <person name="Bunk B."/>
            <person name="Riedel T."/>
            <person name="Sproeer C."/>
            <person name="Overmann J."/>
        </authorList>
    </citation>
    <scope>NUCLEOTIDE SEQUENCE [LARGE SCALE GENOMIC DNA]</scope>
    <source>
        <strain evidence="9">DSM 100886 HEG_-6_39</strain>
    </source>
</reference>
<dbReference type="GO" id="GO:0006412">
    <property type="term" value="P:translation"/>
    <property type="evidence" value="ECO:0007669"/>
    <property type="project" value="UniProtKB-UniRule"/>
</dbReference>
<dbReference type="KEGG" id="abac:LuPra_04877"/>
<dbReference type="STRING" id="1855912.LuPra_04877"/>
<dbReference type="GO" id="GO:0003735">
    <property type="term" value="F:structural constituent of ribosome"/>
    <property type="evidence" value="ECO:0007669"/>
    <property type="project" value="InterPro"/>
</dbReference>
<dbReference type="PATRIC" id="fig|1813736.3.peg.5135"/>
<reference evidence="8 9" key="1">
    <citation type="journal article" date="2016" name="Genome Announc.">
        <title>First Complete Genome Sequence of a Subdivision 6 Acidobacterium Strain.</title>
        <authorList>
            <person name="Huang S."/>
            <person name="Vieira S."/>
            <person name="Bunk B."/>
            <person name="Riedel T."/>
            <person name="Sproer C."/>
            <person name="Overmann J."/>
        </authorList>
    </citation>
    <scope>NUCLEOTIDE SEQUENCE [LARGE SCALE GENOMIC DNA]</scope>
    <source>
        <strain evidence="9">DSM 100886 HEG_-6_39</strain>
    </source>
</reference>
<dbReference type="NCBIfam" id="NF004359">
    <property type="entry name" value="PRK05738.1-3"/>
    <property type="match status" value="1"/>
</dbReference>
<dbReference type="GO" id="GO:0005840">
    <property type="term" value="C:ribosome"/>
    <property type="evidence" value="ECO:0007669"/>
    <property type="project" value="UniProtKB-KW"/>
</dbReference>
<sequence>MKLTDVIRRPLVTEKSTLQRELQNVLAFEVHVDATKVEIKQAVEQLFGAKVAAVRTASQRGKLKRQGRFVGRRSDWKKAYVRLQADQKVPEILEIA</sequence>
<dbReference type="Pfam" id="PF00276">
    <property type="entry name" value="Ribosomal_L23"/>
    <property type="match status" value="1"/>
</dbReference>
<dbReference type="InterPro" id="IPR012678">
    <property type="entry name" value="Ribosomal_uL23/eL15/eS24_sf"/>
</dbReference>